<protein>
    <submittedName>
        <fullName evidence="1">Uncharacterized protein</fullName>
    </submittedName>
</protein>
<accession>A0A150ITY7</accession>
<dbReference type="EMBL" id="LNGD01000141">
    <property type="protein sequence ID" value="KYC48338.1"/>
    <property type="molecule type" value="Genomic_DNA"/>
</dbReference>
<dbReference type="Pfam" id="PF25212">
    <property type="entry name" value="HVO_A0114"/>
    <property type="match status" value="1"/>
</dbReference>
<comment type="caution">
    <text evidence="1">The sequence shown here is derived from an EMBL/GenBank/DDBJ whole genome shotgun (WGS) entry which is preliminary data.</text>
</comment>
<gene>
    <name evidence="1" type="ORF">AMQ74_01609</name>
</gene>
<dbReference type="InterPro" id="IPR036390">
    <property type="entry name" value="WH_DNA-bd_sf"/>
</dbReference>
<evidence type="ECO:0000313" key="1">
    <source>
        <dbReference type="EMBL" id="KYC48338.1"/>
    </source>
</evidence>
<dbReference type="Proteomes" id="UP000075578">
    <property type="component" value="Unassembled WGS sequence"/>
</dbReference>
<name>A0A150ITY7_9EURY</name>
<organism evidence="1 2">
    <name type="scientific">Candidatus Methanofastidiosum methylothiophilum</name>
    <dbReference type="NCBI Taxonomy" id="1705564"/>
    <lineage>
        <taxon>Archaea</taxon>
        <taxon>Methanobacteriati</taxon>
        <taxon>Methanobacteriota</taxon>
        <taxon>Stenosarchaea group</taxon>
        <taxon>Candidatus Methanofastidiosia</taxon>
        <taxon>Candidatus Methanofastidiosales</taxon>
        <taxon>Candidatus Methanofastidiosaceae</taxon>
        <taxon>Candidatus Methanofastidiosum</taxon>
    </lineage>
</organism>
<dbReference type="Gene3D" id="1.10.10.10">
    <property type="entry name" value="Winged helix-like DNA-binding domain superfamily/Winged helix DNA-binding domain"/>
    <property type="match status" value="1"/>
</dbReference>
<dbReference type="AlphaFoldDB" id="A0A150ITY7"/>
<proteinExistence type="predicted"/>
<dbReference type="InterPro" id="IPR036388">
    <property type="entry name" value="WH-like_DNA-bd_sf"/>
</dbReference>
<dbReference type="SUPFAM" id="SSF46785">
    <property type="entry name" value="Winged helix' DNA-binding domain"/>
    <property type="match status" value="1"/>
</dbReference>
<evidence type="ECO:0000313" key="2">
    <source>
        <dbReference type="Proteomes" id="UP000075578"/>
    </source>
</evidence>
<reference evidence="1 2" key="1">
    <citation type="journal article" date="2016" name="ISME J.">
        <title>Chasing the elusive Euryarchaeota class WSA2: genomes reveal a uniquely fastidious methyl-reducing methanogen.</title>
        <authorList>
            <person name="Nobu M.K."/>
            <person name="Narihiro T."/>
            <person name="Kuroda K."/>
            <person name="Mei R."/>
            <person name="Liu W.T."/>
        </authorList>
    </citation>
    <scope>NUCLEOTIDE SEQUENCE [LARGE SCALE GENOMIC DNA]</scope>
    <source>
        <strain evidence="1">U1lsi0528_Bin089</strain>
    </source>
</reference>
<sequence>MMLKLIKRRNGSEFIQELKDKYGSMENLQRLIKKDPDNLLYPLDYDDWLYYLEHPDEVIETEDVIFLKDTDLKMSDLELLDIIKKEHPKSIRNLSHILNKDIKSVQPKVSKLAKTGLLKLEQGPKNAKKPVVNFNRIEIEI</sequence>